<evidence type="ECO:0000259" key="8">
    <source>
        <dbReference type="Pfam" id="PF16900"/>
    </source>
</evidence>
<proteinExistence type="evidence at transcript level"/>
<keyword evidence="4" id="KW-0862">Zinc</keyword>
<dbReference type="PANTHER" id="PTHR47165:SF4">
    <property type="entry name" value="OS03G0429900 PROTEIN"/>
    <property type="match status" value="1"/>
</dbReference>
<dbReference type="Gene3D" id="2.40.50.140">
    <property type="entry name" value="Nucleic acid-binding proteins"/>
    <property type="match status" value="3"/>
</dbReference>
<reference evidence="9" key="1">
    <citation type="journal article" date="2011" name="J. Eukaryot. Microbiol.">
        <title>Post-transcriptional regulation of S-phase genes in the dinoflagellate, Karenia brevis.</title>
        <authorList>
            <person name="Brunelle S.A."/>
            <person name="Van Dolah F.M."/>
        </authorList>
    </citation>
    <scope>NUCLEOTIDE SEQUENCE</scope>
</reference>
<evidence type="ECO:0000256" key="2">
    <source>
        <dbReference type="ARBA" id="ARBA00022723"/>
    </source>
</evidence>
<dbReference type="FunFam" id="2.40.50.140:FF:000041">
    <property type="entry name" value="Replication protein A subunit"/>
    <property type="match status" value="1"/>
</dbReference>
<comment type="similarity">
    <text evidence="1">Belongs to the replication factor A protein 1 family.</text>
</comment>
<dbReference type="EMBL" id="JF491176">
    <property type="protein sequence ID" value="AEH58813.1"/>
    <property type="molecule type" value="mRNA"/>
</dbReference>
<evidence type="ECO:0000259" key="6">
    <source>
        <dbReference type="Pfam" id="PF01336"/>
    </source>
</evidence>
<name>F8TZM7_KARBR</name>
<feature type="domain" description="Replication protein A OB" evidence="8">
    <location>
        <begin position="130"/>
        <end position="224"/>
    </location>
</feature>
<evidence type="ECO:0000259" key="7">
    <source>
        <dbReference type="Pfam" id="PF08646"/>
    </source>
</evidence>
<dbReference type="CDD" id="cd04475">
    <property type="entry name" value="RPA1_DBD_B"/>
    <property type="match status" value="1"/>
</dbReference>
<evidence type="ECO:0000256" key="3">
    <source>
        <dbReference type="ARBA" id="ARBA00022771"/>
    </source>
</evidence>
<dbReference type="Pfam" id="PF16900">
    <property type="entry name" value="REPA_OB_2"/>
    <property type="match status" value="1"/>
</dbReference>
<accession>F8TZM7</accession>
<dbReference type="InterPro" id="IPR013955">
    <property type="entry name" value="Rep_factor-A_C"/>
</dbReference>
<dbReference type="CDD" id="cd04474">
    <property type="entry name" value="RPA1_DBD_A"/>
    <property type="match status" value="1"/>
</dbReference>
<dbReference type="SUPFAM" id="SSF50249">
    <property type="entry name" value="Nucleic acid-binding proteins"/>
    <property type="match status" value="3"/>
</dbReference>
<dbReference type="Pfam" id="PF01336">
    <property type="entry name" value="tRNA_anti-codon"/>
    <property type="match status" value="1"/>
</dbReference>
<feature type="domain" description="Replication factor A C-terminal" evidence="7">
    <location>
        <begin position="306"/>
        <end position="443"/>
    </location>
</feature>
<gene>
    <name evidence="9" type="primary">RPA1b</name>
</gene>
<dbReference type="GO" id="GO:0008270">
    <property type="term" value="F:zinc ion binding"/>
    <property type="evidence" value="ECO:0007669"/>
    <property type="project" value="UniProtKB-KW"/>
</dbReference>
<evidence type="ECO:0000256" key="4">
    <source>
        <dbReference type="ARBA" id="ARBA00022833"/>
    </source>
</evidence>
<evidence type="ECO:0000313" key="9">
    <source>
        <dbReference type="EMBL" id="AEH58813.1"/>
    </source>
</evidence>
<dbReference type="AlphaFoldDB" id="F8TZM7"/>
<dbReference type="InterPro" id="IPR004365">
    <property type="entry name" value="NA-bd_OB_tRNA"/>
</dbReference>
<feature type="domain" description="OB" evidence="6">
    <location>
        <begin position="20"/>
        <end position="99"/>
    </location>
</feature>
<keyword evidence="5" id="KW-0238">DNA-binding</keyword>
<sequence length="460" mass="50782">MAAVDQFFPISEISPYHTKWTIKARVTSKAPVRTFGKSGGKVFSVDLLDALGGEIRSTFFNQAADKFLDVLKPGACFTFSKGRVRIADRRYTALNHRYELIFDADAIIEPAKDEGTIEALKFNITSLRAIQSKTLPCGVDLCGVVTAVRPLMTVRNKEGQELLKRDITIADDTATSMTVTLWAERAKQEDRVFEGYPVVGVKGVTVKEWNGGRGGSLLASGALVFKPTFEEAKRVQQWWSEGGSSQTLLDISQTTGGDGGGRNRNAAAATLAGVRQAADRLTDQPEIFSVAARLAIVQMRKQGEVQPLQYLACQEPRENSSLPCNRRVDSSGFCSFCNRAGKVAARLNIRCRFVDFEDQAWMTTFHEAAQRVLGMSAEDVRAMEQGTGDEMADGEDRREKLEAAVRARYFEKPLSLVVRAKLDTYNGEVRPNITVVDARPISRGEHGRVMLKEINQILGM</sequence>
<evidence type="ECO:0000256" key="1">
    <source>
        <dbReference type="ARBA" id="ARBA00005690"/>
    </source>
</evidence>
<protein>
    <submittedName>
        <fullName evidence="9">Replication protein A large subunit</fullName>
    </submittedName>
</protein>
<evidence type="ECO:0000256" key="5">
    <source>
        <dbReference type="ARBA" id="ARBA00023125"/>
    </source>
</evidence>
<dbReference type="GO" id="GO:0003677">
    <property type="term" value="F:DNA binding"/>
    <property type="evidence" value="ECO:0007669"/>
    <property type="project" value="UniProtKB-KW"/>
</dbReference>
<dbReference type="InterPro" id="IPR031657">
    <property type="entry name" value="REPA_OB_2"/>
</dbReference>
<dbReference type="PANTHER" id="PTHR47165">
    <property type="entry name" value="OS03G0429900 PROTEIN"/>
    <property type="match status" value="1"/>
</dbReference>
<organism evidence="9">
    <name type="scientific">Karenia brevis</name>
    <name type="common">Red tide dinoflagellate</name>
    <name type="synonym">Gymnodinium breve</name>
    <dbReference type="NCBI Taxonomy" id="156230"/>
    <lineage>
        <taxon>Eukaryota</taxon>
        <taxon>Sar</taxon>
        <taxon>Alveolata</taxon>
        <taxon>Dinophyceae</taxon>
        <taxon>Gymnodiniales</taxon>
        <taxon>Kareniaceae</taxon>
        <taxon>Karenia</taxon>
    </lineage>
</organism>
<dbReference type="InterPro" id="IPR012340">
    <property type="entry name" value="NA-bd_OB-fold"/>
</dbReference>
<keyword evidence="2" id="KW-0479">Metal-binding</keyword>
<dbReference type="Pfam" id="PF08646">
    <property type="entry name" value="Rep_fac-A_C"/>
    <property type="match status" value="1"/>
</dbReference>
<keyword evidence="3" id="KW-0863">Zinc-finger</keyword>